<sequence>MAWPRVGIDQPDRSSAVGALAAIRRLEAAGVPALWTVTGGRTIDALTVYAAAAVQSERIVLGTGIIPTYPRHPFVTAQQTLAVHQLAPGRVRLGLGPSHRPIIEGSLGIPMVRPLSHLREYVTIVRALLWEGQVDFQGEFFRVRQRLPEKAPVPIYTSALRPKAFHLAGEIADGVLSWMCPAQYIHQQAVPALEAGAQAAGRSRRPRLVVHVPVVMTTDVATMREKARPVVGLYGRMPFYAEMFATAGFPLENGVPSDALLDHLVVWGDQDTVGERLARLLESGIDELLTMLIPVSDHLAEEAALASVLAALDRRFGWSE</sequence>
<dbReference type="PANTHER" id="PTHR43244">
    <property type="match status" value="1"/>
</dbReference>
<proteinExistence type="predicted"/>
<organism evidence="3">
    <name type="scientific">Thermomicrobium roseum</name>
    <dbReference type="NCBI Taxonomy" id="500"/>
    <lineage>
        <taxon>Bacteria</taxon>
        <taxon>Pseudomonadati</taxon>
        <taxon>Thermomicrobiota</taxon>
        <taxon>Thermomicrobia</taxon>
        <taxon>Thermomicrobiales</taxon>
        <taxon>Thermomicrobiaceae</taxon>
        <taxon>Thermomicrobium</taxon>
    </lineage>
</organism>
<dbReference type="GO" id="GO:0016705">
    <property type="term" value="F:oxidoreductase activity, acting on paired donors, with incorporation or reduction of molecular oxygen"/>
    <property type="evidence" value="ECO:0007669"/>
    <property type="project" value="InterPro"/>
</dbReference>
<gene>
    <name evidence="3" type="ORF">ENP47_07530</name>
</gene>
<keyword evidence="1" id="KW-0560">Oxidoreductase</keyword>
<comment type="caution">
    <text evidence="3">The sequence shown here is derived from an EMBL/GenBank/DDBJ whole genome shotgun (WGS) entry which is preliminary data.</text>
</comment>
<accession>A0A7C1FQB4</accession>
<dbReference type="Gene3D" id="3.20.20.30">
    <property type="entry name" value="Luciferase-like domain"/>
    <property type="match status" value="1"/>
</dbReference>
<dbReference type="PANTHER" id="PTHR43244:SF1">
    <property type="entry name" value="5,10-METHYLENETETRAHYDROMETHANOPTERIN REDUCTASE"/>
    <property type="match status" value="1"/>
</dbReference>
<evidence type="ECO:0000313" key="3">
    <source>
        <dbReference type="EMBL" id="HEF65432.1"/>
    </source>
</evidence>
<protein>
    <submittedName>
        <fullName evidence="3">LLM class flavin-dependent oxidoreductase</fullName>
    </submittedName>
</protein>
<evidence type="ECO:0000256" key="1">
    <source>
        <dbReference type="ARBA" id="ARBA00023002"/>
    </source>
</evidence>
<dbReference type="InterPro" id="IPR050564">
    <property type="entry name" value="F420-G6PD/mer"/>
</dbReference>
<dbReference type="EMBL" id="DSJL01000011">
    <property type="protein sequence ID" value="HEF65432.1"/>
    <property type="molecule type" value="Genomic_DNA"/>
</dbReference>
<name>A0A7C1FQB4_THERO</name>
<dbReference type="AlphaFoldDB" id="A0A7C1FQB4"/>
<dbReference type="SUPFAM" id="SSF51679">
    <property type="entry name" value="Bacterial luciferase-like"/>
    <property type="match status" value="1"/>
</dbReference>
<feature type="domain" description="Luciferase-like" evidence="2">
    <location>
        <begin position="19"/>
        <end position="286"/>
    </location>
</feature>
<dbReference type="InterPro" id="IPR036661">
    <property type="entry name" value="Luciferase-like_sf"/>
</dbReference>
<reference evidence="3" key="1">
    <citation type="journal article" date="2020" name="mSystems">
        <title>Genome- and Community-Level Interaction Insights into Carbon Utilization and Element Cycling Functions of Hydrothermarchaeota in Hydrothermal Sediment.</title>
        <authorList>
            <person name="Zhou Z."/>
            <person name="Liu Y."/>
            <person name="Xu W."/>
            <person name="Pan J."/>
            <person name="Luo Z.H."/>
            <person name="Li M."/>
        </authorList>
    </citation>
    <scope>NUCLEOTIDE SEQUENCE [LARGE SCALE GENOMIC DNA]</scope>
    <source>
        <strain evidence="3">SpSt-222</strain>
    </source>
</reference>
<evidence type="ECO:0000259" key="2">
    <source>
        <dbReference type="Pfam" id="PF00296"/>
    </source>
</evidence>
<dbReference type="Pfam" id="PF00296">
    <property type="entry name" value="Bac_luciferase"/>
    <property type="match status" value="1"/>
</dbReference>
<dbReference type="InterPro" id="IPR011251">
    <property type="entry name" value="Luciferase-like_dom"/>
</dbReference>